<feature type="chain" id="PRO_5040363649" evidence="1">
    <location>
        <begin position="21"/>
        <end position="170"/>
    </location>
</feature>
<gene>
    <name evidence="2" type="ORF">SEMRO_1545_G281280.1</name>
</gene>
<accession>A0A9N8HRA4</accession>
<feature type="signal peptide" evidence="1">
    <location>
        <begin position="1"/>
        <end position="20"/>
    </location>
</feature>
<protein>
    <submittedName>
        <fullName evidence="2">Uncharacterized protein</fullName>
    </submittedName>
</protein>
<dbReference type="AlphaFoldDB" id="A0A9N8HRA4"/>
<proteinExistence type="predicted"/>
<comment type="caution">
    <text evidence="2">The sequence shown here is derived from an EMBL/GenBank/DDBJ whole genome shotgun (WGS) entry which is preliminary data.</text>
</comment>
<dbReference type="Proteomes" id="UP001153069">
    <property type="component" value="Unassembled WGS sequence"/>
</dbReference>
<name>A0A9N8HRA4_9STRA</name>
<evidence type="ECO:0000313" key="3">
    <source>
        <dbReference type="Proteomes" id="UP001153069"/>
    </source>
</evidence>
<sequence length="170" mass="17818">MKLVYCLSLLFASAVCSVSAAGVDRELQLPDFSVTVTGVSGQSISFDTGEGGGSKPNIKIRVADLCRNESPQRAEVGYLFPGSSVPGIQSNTSGVVNNPGAGNTISFSFLEGISQNYHIYTAASGNTATVSFCVEIGMYAETMLVDFEEVKVTYNVNLATKAGTLTSHTP</sequence>
<keyword evidence="1" id="KW-0732">Signal</keyword>
<dbReference type="EMBL" id="CAICTM010001543">
    <property type="protein sequence ID" value="CAB9524498.1"/>
    <property type="molecule type" value="Genomic_DNA"/>
</dbReference>
<evidence type="ECO:0000313" key="2">
    <source>
        <dbReference type="EMBL" id="CAB9524498.1"/>
    </source>
</evidence>
<evidence type="ECO:0000256" key="1">
    <source>
        <dbReference type="SAM" id="SignalP"/>
    </source>
</evidence>
<keyword evidence="3" id="KW-1185">Reference proteome</keyword>
<reference evidence="2" key="1">
    <citation type="submission" date="2020-06" db="EMBL/GenBank/DDBJ databases">
        <authorList>
            <consortium name="Plant Systems Biology data submission"/>
        </authorList>
    </citation>
    <scope>NUCLEOTIDE SEQUENCE</scope>
    <source>
        <strain evidence="2">D6</strain>
    </source>
</reference>
<organism evidence="2 3">
    <name type="scientific">Seminavis robusta</name>
    <dbReference type="NCBI Taxonomy" id="568900"/>
    <lineage>
        <taxon>Eukaryota</taxon>
        <taxon>Sar</taxon>
        <taxon>Stramenopiles</taxon>
        <taxon>Ochrophyta</taxon>
        <taxon>Bacillariophyta</taxon>
        <taxon>Bacillariophyceae</taxon>
        <taxon>Bacillariophycidae</taxon>
        <taxon>Naviculales</taxon>
        <taxon>Naviculaceae</taxon>
        <taxon>Seminavis</taxon>
    </lineage>
</organism>